<dbReference type="Gene3D" id="3.90.230.10">
    <property type="entry name" value="Creatinase/methionine aminopeptidase superfamily"/>
    <property type="match status" value="1"/>
</dbReference>
<dbReference type="InterPro" id="IPR036005">
    <property type="entry name" value="Creatinase/aminopeptidase-like"/>
</dbReference>
<sequence length="397" mass="45082">MFELPTTINEQRVRAYRLQRTRELLAKFNMDAAVLFDPLNLRYATGCRNMQVWTSHHLSRYVFVPVNGPVVLFDYGGAMHLSDDLDTIDETRPAKSWDYFGSGNRAEEHAGKWADEIADLLRQTCGRNAVLGIDRADLLPTLALQQRGISMRDAKGPMEMARSIKSLEEVAIIKNSMQVCTDAIAHMRQHAKPGVTENYLLSLMNQYNQEHGGEYQETRLLASGHHTNPWFTESSNKIIEDGEMLVFDSDLIGPDGIFVDQTRAFVVGDRKPTDAQRRLYAHAYEQLQHNMALLRPGTTFQEFGEKSWKMHDIYLPNRYAEMVHGIGFGVEYPVIYYPEDHETWQYSGAFEEGMCVCVESYVGPVGGDEGVKLEQPVLITRDGPVPLTTCPFEESYL</sequence>
<dbReference type="InterPro" id="IPR050659">
    <property type="entry name" value="Peptidase_M24B"/>
</dbReference>
<feature type="domain" description="Peptidase M24" evidence="1">
    <location>
        <begin position="172"/>
        <end position="380"/>
    </location>
</feature>
<protein>
    <recommendedName>
        <fullName evidence="5">Peptidase M24</fullName>
    </recommendedName>
</protein>
<proteinExistence type="predicted"/>
<dbReference type="EMBL" id="MDKE01000022">
    <property type="protein sequence ID" value="OIN09185.1"/>
    <property type="molecule type" value="Genomic_DNA"/>
</dbReference>
<dbReference type="OrthoDB" id="9803194at2"/>
<dbReference type="STRING" id="1414654.BFR47_02650"/>
<dbReference type="PANTHER" id="PTHR46112:SF2">
    <property type="entry name" value="XAA-PRO AMINOPEPTIDASE P-RELATED"/>
    <property type="match status" value="1"/>
</dbReference>
<reference evidence="3 4" key="1">
    <citation type="submission" date="2016-07" db="EMBL/GenBank/DDBJ databases">
        <title>Draft Genome Sequence of Oceanisphaera psychrotolerans, isolated from coastal sediment samples.</title>
        <authorList>
            <person name="Zhuo S."/>
            <person name="Ruan Z."/>
        </authorList>
    </citation>
    <scope>NUCLEOTIDE SEQUENCE [LARGE SCALE GENOMIC DNA]</scope>
    <source>
        <strain evidence="3 4">LAM-WHM-ZC</strain>
    </source>
</reference>
<feature type="domain" description="Creatinase N-terminal" evidence="2">
    <location>
        <begin position="17"/>
        <end position="163"/>
    </location>
</feature>
<dbReference type="InterPro" id="IPR000587">
    <property type="entry name" value="Creatinase_N"/>
</dbReference>
<dbReference type="CDD" id="cd01066">
    <property type="entry name" value="APP_MetAP"/>
    <property type="match status" value="1"/>
</dbReference>
<dbReference type="InterPro" id="IPR029149">
    <property type="entry name" value="Creatin/AminoP/Spt16_N"/>
</dbReference>
<keyword evidence="4" id="KW-1185">Reference proteome</keyword>
<dbReference type="Pfam" id="PF00557">
    <property type="entry name" value="Peptidase_M24"/>
    <property type="match status" value="1"/>
</dbReference>
<dbReference type="Proteomes" id="UP000243073">
    <property type="component" value="Unassembled WGS sequence"/>
</dbReference>
<dbReference type="SUPFAM" id="SSF55920">
    <property type="entry name" value="Creatinase/aminopeptidase"/>
    <property type="match status" value="1"/>
</dbReference>
<evidence type="ECO:0000313" key="3">
    <source>
        <dbReference type="EMBL" id="OIN09185.1"/>
    </source>
</evidence>
<organism evidence="3 4">
    <name type="scientific">Oceanisphaera psychrotolerans</name>
    <dbReference type="NCBI Taxonomy" id="1414654"/>
    <lineage>
        <taxon>Bacteria</taxon>
        <taxon>Pseudomonadati</taxon>
        <taxon>Pseudomonadota</taxon>
        <taxon>Gammaproteobacteria</taxon>
        <taxon>Aeromonadales</taxon>
        <taxon>Aeromonadaceae</taxon>
        <taxon>Oceanisphaera</taxon>
    </lineage>
</organism>
<dbReference type="Gene3D" id="3.40.350.10">
    <property type="entry name" value="Creatinase/prolidase N-terminal domain"/>
    <property type="match status" value="1"/>
</dbReference>
<evidence type="ECO:0008006" key="5">
    <source>
        <dbReference type="Google" id="ProtNLM"/>
    </source>
</evidence>
<dbReference type="Pfam" id="PF01321">
    <property type="entry name" value="Creatinase_N"/>
    <property type="match status" value="1"/>
</dbReference>
<dbReference type="InterPro" id="IPR000994">
    <property type="entry name" value="Pept_M24"/>
</dbReference>
<evidence type="ECO:0000259" key="1">
    <source>
        <dbReference type="Pfam" id="PF00557"/>
    </source>
</evidence>
<evidence type="ECO:0000259" key="2">
    <source>
        <dbReference type="Pfam" id="PF01321"/>
    </source>
</evidence>
<dbReference type="RefSeq" id="WP_071472853.1">
    <property type="nucleotide sequence ID" value="NZ_MDKE01000022.1"/>
</dbReference>
<gene>
    <name evidence="3" type="ORF">BFR47_02650</name>
</gene>
<comment type="caution">
    <text evidence="3">The sequence shown here is derived from an EMBL/GenBank/DDBJ whole genome shotgun (WGS) entry which is preliminary data.</text>
</comment>
<name>A0A1J4QCX1_9GAMM</name>
<dbReference type="SUPFAM" id="SSF53092">
    <property type="entry name" value="Creatinase/prolidase N-terminal domain"/>
    <property type="match status" value="1"/>
</dbReference>
<dbReference type="PANTHER" id="PTHR46112">
    <property type="entry name" value="AMINOPEPTIDASE"/>
    <property type="match status" value="1"/>
</dbReference>
<accession>A0A1J4QCX1</accession>
<evidence type="ECO:0000313" key="4">
    <source>
        <dbReference type="Proteomes" id="UP000243073"/>
    </source>
</evidence>
<dbReference type="AlphaFoldDB" id="A0A1J4QCX1"/>